<gene>
    <name evidence="2" type="ORF">B0I71DRAFT_127585</name>
    <name evidence="1" type="ORF">YALI1_F28132g</name>
</gene>
<name>A0A1D8NPE7_YARLL</name>
<accession>A0A1D8NPE7</accession>
<dbReference type="RefSeq" id="XP_505702.1">
    <property type="nucleotide sequence ID" value="XM_505702.1"/>
</dbReference>
<sequence length="108" mass="12741">MPKIKNVSKLSPYTVIQCDACFTNMYYRDVLEHCVDEHQDWLHLMKMEDIVSRFFYLVPLNQTLDLDNNPDYELGSAYRAATTQRSALPQTSSREDLHNWPLEKPLLY</sequence>
<evidence type="ECO:0000313" key="2">
    <source>
        <dbReference type="EMBL" id="RDW28280.1"/>
    </source>
</evidence>
<evidence type="ECO:0000313" key="3">
    <source>
        <dbReference type="Proteomes" id="UP000182444"/>
    </source>
</evidence>
<dbReference type="AlphaFoldDB" id="A0A1D8NPE7"/>
<reference evidence="2 4" key="2">
    <citation type="submission" date="2018-07" db="EMBL/GenBank/DDBJ databases">
        <title>Draft Genome Assemblies for Five Robust Yarrowia lipolytica Strains Exhibiting High Lipid Production and Pentose Sugar Utilization and Sugar Alcohol Secretion from Undetoxified Lignocellulosic Biomass Hydrolysates.</title>
        <authorList>
            <consortium name="DOE Joint Genome Institute"/>
            <person name="Walker C."/>
            <person name="Ryu S."/>
            <person name="Na H."/>
            <person name="Zane M."/>
            <person name="LaButti K."/>
            <person name="Lipzen A."/>
            <person name="Haridas S."/>
            <person name="Barry K."/>
            <person name="Grigoriev I.V."/>
            <person name="Quarterman J."/>
            <person name="Slininger P."/>
            <person name="Dien B."/>
            <person name="Trinh C.T."/>
        </authorList>
    </citation>
    <scope>NUCLEOTIDE SEQUENCE [LARGE SCALE GENOMIC DNA]</scope>
    <source>
        <strain evidence="2 4">YB392</strain>
    </source>
</reference>
<dbReference type="GeneID" id="2908018"/>
<dbReference type="Proteomes" id="UP000256601">
    <property type="component" value="Unassembled WGS sequence"/>
</dbReference>
<evidence type="ECO:0000313" key="1">
    <source>
        <dbReference type="EMBL" id="AOW07510.1"/>
    </source>
</evidence>
<evidence type="ECO:0000313" key="4">
    <source>
        <dbReference type="Proteomes" id="UP000256601"/>
    </source>
</evidence>
<proteinExistence type="predicted"/>
<dbReference type="EMBL" id="CP017558">
    <property type="protein sequence ID" value="AOW07510.1"/>
    <property type="molecule type" value="Genomic_DNA"/>
</dbReference>
<dbReference type="KEGG" id="yli:2908018"/>
<protein>
    <submittedName>
        <fullName evidence="1">Uncharacterized protein</fullName>
    </submittedName>
</protein>
<reference evidence="1 3" key="1">
    <citation type="journal article" date="2016" name="PLoS ONE">
        <title>Sequence Assembly of Yarrowia lipolytica Strain W29/CLIB89 Shows Transposable Element Diversity.</title>
        <authorList>
            <person name="Magnan C."/>
            <person name="Yu J."/>
            <person name="Chang I."/>
            <person name="Jahn E."/>
            <person name="Kanomata Y."/>
            <person name="Wu J."/>
            <person name="Zeller M."/>
            <person name="Oakes M."/>
            <person name="Baldi P."/>
            <person name="Sandmeyer S."/>
        </authorList>
    </citation>
    <scope>NUCLEOTIDE SEQUENCE [LARGE SCALE GENOMIC DNA]</scope>
    <source>
        <strain evidence="1">CLIB89</strain>
        <strain evidence="3">CLIB89(W29)</strain>
    </source>
</reference>
<dbReference type="VEuPathDB" id="FungiDB:YALI0_F21285g"/>
<organism evidence="1 3">
    <name type="scientific">Yarrowia lipolytica</name>
    <name type="common">Candida lipolytica</name>
    <dbReference type="NCBI Taxonomy" id="4952"/>
    <lineage>
        <taxon>Eukaryota</taxon>
        <taxon>Fungi</taxon>
        <taxon>Dikarya</taxon>
        <taxon>Ascomycota</taxon>
        <taxon>Saccharomycotina</taxon>
        <taxon>Dipodascomycetes</taxon>
        <taxon>Dipodascales</taxon>
        <taxon>Dipodascales incertae sedis</taxon>
        <taxon>Yarrowia</taxon>
    </lineage>
</organism>
<dbReference type="Proteomes" id="UP000182444">
    <property type="component" value="Chromosome 1F"/>
</dbReference>
<dbReference type="OrthoDB" id="10328429at2759"/>
<dbReference type="EMBL" id="KZ857326">
    <property type="protein sequence ID" value="RDW28280.1"/>
    <property type="molecule type" value="Genomic_DNA"/>
</dbReference>
<dbReference type="VEuPathDB" id="FungiDB:YALI1_F28132g"/>